<dbReference type="AlphaFoldDB" id="A0A2A8CXH9"/>
<gene>
    <name evidence="2" type="ORF">CRI94_08495</name>
</gene>
<accession>A0A2A8CXH9</accession>
<proteinExistence type="predicted"/>
<comment type="caution">
    <text evidence="2">The sequence shown here is derived from an EMBL/GenBank/DDBJ whole genome shotgun (WGS) entry which is preliminary data.</text>
</comment>
<dbReference type="RefSeq" id="WP_098075277.1">
    <property type="nucleotide sequence ID" value="NZ_PDEQ01000004.1"/>
</dbReference>
<reference evidence="2 3" key="1">
    <citation type="submission" date="2017-10" db="EMBL/GenBank/DDBJ databases">
        <title>Draft genome of Longibacter Salinarum.</title>
        <authorList>
            <person name="Goh K.M."/>
            <person name="Shamsir M.S."/>
            <person name="Lim S.W."/>
        </authorList>
    </citation>
    <scope>NUCLEOTIDE SEQUENCE [LARGE SCALE GENOMIC DNA]</scope>
    <source>
        <strain evidence="2 3">KCTC 52045</strain>
    </source>
</reference>
<dbReference type="Proteomes" id="UP000220102">
    <property type="component" value="Unassembled WGS sequence"/>
</dbReference>
<keyword evidence="3" id="KW-1185">Reference proteome</keyword>
<organism evidence="2 3">
    <name type="scientific">Longibacter salinarum</name>
    <dbReference type="NCBI Taxonomy" id="1850348"/>
    <lineage>
        <taxon>Bacteria</taxon>
        <taxon>Pseudomonadati</taxon>
        <taxon>Rhodothermota</taxon>
        <taxon>Rhodothermia</taxon>
        <taxon>Rhodothermales</taxon>
        <taxon>Salisaetaceae</taxon>
        <taxon>Longibacter</taxon>
    </lineage>
</organism>
<sequence>MNDLSTILRWIIIGILIMIGLSVLGIIADIAVAVLGFGIKLLALVLIAVIIVKVVDRLLG</sequence>
<evidence type="ECO:0000313" key="2">
    <source>
        <dbReference type="EMBL" id="PEN13356.1"/>
    </source>
</evidence>
<evidence type="ECO:0000313" key="3">
    <source>
        <dbReference type="Proteomes" id="UP000220102"/>
    </source>
</evidence>
<protein>
    <submittedName>
        <fullName evidence="2">Uncharacterized protein</fullName>
    </submittedName>
</protein>
<name>A0A2A8CXH9_9BACT</name>
<keyword evidence="1" id="KW-0472">Membrane</keyword>
<keyword evidence="1" id="KW-0812">Transmembrane</keyword>
<feature type="transmembrane region" description="Helical" evidence="1">
    <location>
        <begin position="7"/>
        <end position="28"/>
    </location>
</feature>
<dbReference type="EMBL" id="PDEQ01000004">
    <property type="protein sequence ID" value="PEN13356.1"/>
    <property type="molecule type" value="Genomic_DNA"/>
</dbReference>
<keyword evidence="1" id="KW-1133">Transmembrane helix</keyword>
<evidence type="ECO:0000256" key="1">
    <source>
        <dbReference type="SAM" id="Phobius"/>
    </source>
</evidence>
<feature type="transmembrane region" description="Helical" evidence="1">
    <location>
        <begin position="34"/>
        <end position="55"/>
    </location>
</feature>